<dbReference type="GO" id="GO:0042168">
    <property type="term" value="P:heme metabolic process"/>
    <property type="evidence" value="ECO:0007669"/>
    <property type="project" value="InterPro"/>
</dbReference>
<dbReference type="InterPro" id="IPR005254">
    <property type="entry name" value="Heme_biosyn_assoc_TPR_pro"/>
</dbReference>
<evidence type="ECO:0000256" key="3">
    <source>
        <dbReference type="ARBA" id="ARBA00004744"/>
    </source>
</evidence>
<comment type="subcellular location">
    <subcellularLocation>
        <location evidence="2">Cell inner membrane</location>
        <topology evidence="2">Multi-pass membrane protein</topology>
    </subcellularLocation>
</comment>
<keyword evidence="4" id="KW-1003">Cell membrane</keyword>
<dbReference type="InterPro" id="IPR010817">
    <property type="entry name" value="HemY_N"/>
</dbReference>
<keyword evidence="6 10" id="KW-0812">Transmembrane</keyword>
<evidence type="ECO:0000256" key="7">
    <source>
        <dbReference type="ARBA" id="ARBA00022989"/>
    </source>
</evidence>
<sequence>MIRLIIVLVIALSLGVGLGLLIVEDAGYVRISWQNWLLETNVWIGGALLILGYIGLALIWKAVRRFLGLRTDLGRWLNDAGSERARRRTVKGLIAYAEGDWKRALRLLSRAAPLSDTPLINYLAAAQCAQELGQYDEADRLLNAALESTPGAEVAVGVTQARLLHARNQMEACLSTLKRLREIRPRHPLVLQLLAEVHERLEDWSQLVGLIPELEKTRVVPQEKLRDLERRAWVGRFEAEGEKLARQQGASRTAEPLNQLWDALPSHLREDDAVVDAAVRQWVRLGEADMAERILRKVLRRRWSARLVREYGILPTSEPKEQLLCAENWLKERPADPDLLLTLGRLCLRNQLWGRAREYFEAALKQRRDTETLFELGRLDAHLGKPEAACKVLLSAIGDSVKLPELPQPSR</sequence>
<evidence type="ECO:0000256" key="9">
    <source>
        <dbReference type="ARBA" id="ARBA00023244"/>
    </source>
</evidence>
<comment type="function">
    <text evidence="1">Involved in a late step of protoheme IX synthesis.</text>
</comment>
<evidence type="ECO:0000256" key="4">
    <source>
        <dbReference type="ARBA" id="ARBA00022475"/>
    </source>
</evidence>
<keyword evidence="7 10" id="KW-1133">Transmembrane helix</keyword>
<dbReference type="RefSeq" id="WP_369600139.1">
    <property type="nucleotide sequence ID" value="NZ_CP154858.1"/>
</dbReference>
<dbReference type="SUPFAM" id="SSF48452">
    <property type="entry name" value="TPR-like"/>
    <property type="match status" value="2"/>
</dbReference>
<dbReference type="GO" id="GO:0005886">
    <property type="term" value="C:plasma membrane"/>
    <property type="evidence" value="ECO:0007669"/>
    <property type="project" value="UniProtKB-SubCell"/>
</dbReference>
<keyword evidence="5" id="KW-0997">Cell inner membrane</keyword>
<dbReference type="NCBIfam" id="TIGR00540">
    <property type="entry name" value="TPR_hemY_coli"/>
    <property type="match status" value="1"/>
</dbReference>
<evidence type="ECO:0000256" key="6">
    <source>
        <dbReference type="ARBA" id="ARBA00022692"/>
    </source>
</evidence>
<feature type="domain" description="HemY N-terminal" evidence="11">
    <location>
        <begin position="27"/>
        <end position="133"/>
    </location>
</feature>
<dbReference type="GO" id="GO:0006779">
    <property type="term" value="P:porphyrin-containing compound biosynthetic process"/>
    <property type="evidence" value="ECO:0007669"/>
    <property type="project" value="UniProtKB-KW"/>
</dbReference>
<protein>
    <submittedName>
        <fullName evidence="12">Heme biosynthesis HemY N-terminal domain-containing protein</fullName>
    </submittedName>
</protein>
<keyword evidence="8 10" id="KW-0472">Membrane</keyword>
<accession>A0AB39USU0</accession>
<keyword evidence="9" id="KW-0627">Porphyrin biosynthesis</keyword>
<name>A0AB39USU0_9GAMM</name>
<dbReference type="InterPro" id="IPR011990">
    <property type="entry name" value="TPR-like_helical_dom_sf"/>
</dbReference>
<dbReference type="Gene3D" id="1.25.40.10">
    <property type="entry name" value="Tetratricopeptide repeat domain"/>
    <property type="match status" value="2"/>
</dbReference>
<reference evidence="12" key="1">
    <citation type="submission" date="2024-05" db="EMBL/GenBank/DDBJ databases">
        <title>Genome sequencing of novel strain.</title>
        <authorList>
            <person name="Ganbat D."/>
            <person name="Ganbat S."/>
            <person name="Lee S.-J."/>
        </authorList>
    </citation>
    <scope>NUCLEOTIDE SEQUENCE</scope>
    <source>
        <strain evidence="12">SMD15-11</strain>
    </source>
</reference>
<feature type="transmembrane region" description="Helical" evidence="10">
    <location>
        <begin position="43"/>
        <end position="63"/>
    </location>
</feature>
<dbReference type="AlphaFoldDB" id="A0AB39USU0"/>
<evidence type="ECO:0000256" key="2">
    <source>
        <dbReference type="ARBA" id="ARBA00004429"/>
    </source>
</evidence>
<gene>
    <name evidence="12" type="ORF">AAIA72_09805</name>
</gene>
<dbReference type="EMBL" id="CP154858">
    <property type="protein sequence ID" value="XDT71100.1"/>
    <property type="molecule type" value="Genomic_DNA"/>
</dbReference>
<evidence type="ECO:0000256" key="10">
    <source>
        <dbReference type="SAM" id="Phobius"/>
    </source>
</evidence>
<evidence type="ECO:0000259" key="11">
    <source>
        <dbReference type="Pfam" id="PF07219"/>
    </source>
</evidence>
<evidence type="ECO:0000256" key="5">
    <source>
        <dbReference type="ARBA" id="ARBA00022519"/>
    </source>
</evidence>
<evidence type="ECO:0000256" key="1">
    <source>
        <dbReference type="ARBA" id="ARBA00002962"/>
    </source>
</evidence>
<organism evidence="12">
    <name type="scientific">Thermohahella caldifontis</name>
    <dbReference type="NCBI Taxonomy" id="3142973"/>
    <lineage>
        <taxon>Bacteria</taxon>
        <taxon>Pseudomonadati</taxon>
        <taxon>Pseudomonadota</taxon>
        <taxon>Gammaproteobacteria</taxon>
        <taxon>Oceanospirillales</taxon>
        <taxon>Hahellaceae</taxon>
        <taxon>Thermohahella</taxon>
    </lineage>
</organism>
<evidence type="ECO:0000313" key="12">
    <source>
        <dbReference type="EMBL" id="XDT71100.1"/>
    </source>
</evidence>
<comment type="pathway">
    <text evidence="3">Porphyrin-containing compound metabolism; protoheme biosynthesis.</text>
</comment>
<evidence type="ECO:0000256" key="8">
    <source>
        <dbReference type="ARBA" id="ARBA00023136"/>
    </source>
</evidence>
<dbReference type="Pfam" id="PF07219">
    <property type="entry name" value="HemY_N"/>
    <property type="match status" value="1"/>
</dbReference>
<proteinExistence type="predicted"/>
<dbReference type="KEGG" id="tcd:AAIA72_09805"/>